<organism evidence="3 4">
    <name type="scientific">Actinomadura soli</name>
    <dbReference type="NCBI Taxonomy" id="2508997"/>
    <lineage>
        <taxon>Bacteria</taxon>
        <taxon>Bacillati</taxon>
        <taxon>Actinomycetota</taxon>
        <taxon>Actinomycetes</taxon>
        <taxon>Streptosporangiales</taxon>
        <taxon>Thermomonosporaceae</taxon>
        <taxon>Actinomadura</taxon>
    </lineage>
</organism>
<evidence type="ECO:0000313" key="3">
    <source>
        <dbReference type="EMBL" id="TMR04797.1"/>
    </source>
</evidence>
<dbReference type="EMBL" id="VCKW01000028">
    <property type="protein sequence ID" value="TMR04797.1"/>
    <property type="molecule type" value="Genomic_DNA"/>
</dbReference>
<dbReference type="Proteomes" id="UP000309174">
    <property type="component" value="Unassembled WGS sequence"/>
</dbReference>
<dbReference type="PANTHER" id="PTHR14239:SF10">
    <property type="entry name" value="REDUCTASE"/>
    <property type="match status" value="1"/>
</dbReference>
<dbReference type="GO" id="GO:0016491">
    <property type="term" value="F:oxidoreductase activity"/>
    <property type="evidence" value="ECO:0007669"/>
    <property type="project" value="UniProtKB-KW"/>
</dbReference>
<dbReference type="InterPro" id="IPR036291">
    <property type="entry name" value="NAD(P)-bd_dom_sf"/>
</dbReference>
<name>A0A5C4JG08_9ACTN</name>
<protein>
    <submittedName>
        <fullName evidence="3">NADP oxidoreductase</fullName>
    </submittedName>
</protein>
<feature type="domain" description="Pyrroline-5-carboxylate reductase catalytic N-terminal" evidence="2">
    <location>
        <begin position="4"/>
        <end position="91"/>
    </location>
</feature>
<evidence type="ECO:0000313" key="4">
    <source>
        <dbReference type="Proteomes" id="UP000309174"/>
    </source>
</evidence>
<evidence type="ECO:0000256" key="1">
    <source>
        <dbReference type="ARBA" id="ARBA00023002"/>
    </source>
</evidence>
<dbReference type="InterPro" id="IPR028939">
    <property type="entry name" value="P5C_Rdtase_cat_N"/>
</dbReference>
<dbReference type="InterPro" id="IPR051267">
    <property type="entry name" value="STEAP_metalloreductase"/>
</dbReference>
<dbReference type="SUPFAM" id="SSF51735">
    <property type="entry name" value="NAD(P)-binding Rossmann-fold domains"/>
    <property type="match status" value="1"/>
</dbReference>
<comment type="caution">
    <text evidence="3">The sequence shown here is derived from an EMBL/GenBank/DDBJ whole genome shotgun (WGS) entry which is preliminary data.</text>
</comment>
<proteinExistence type="predicted"/>
<reference evidence="3 4" key="1">
    <citation type="submission" date="2019-05" db="EMBL/GenBank/DDBJ databases">
        <title>Draft genome sequence of Actinomadura sp. 14C53.</title>
        <authorList>
            <person name="Saricaoglu S."/>
            <person name="Isik K."/>
        </authorList>
    </citation>
    <scope>NUCLEOTIDE SEQUENCE [LARGE SCALE GENOMIC DNA]</scope>
    <source>
        <strain evidence="3 4">14C53</strain>
    </source>
</reference>
<dbReference type="Gene3D" id="3.40.50.720">
    <property type="entry name" value="NAD(P)-binding Rossmann-like Domain"/>
    <property type="match status" value="1"/>
</dbReference>
<keyword evidence="4" id="KW-1185">Reference proteome</keyword>
<sequence>MTNIAILGSGRVGGTLAAKLAEAGHKVAIGSRDAAGVSSKWAGKPVTVTGIADAIGAAEVVVNATPGDTSVERLGALRDALAGKILVDVANATVRRPDGMPGGLVYPGGSLAEHLQEALPGTKVVKTLNTMLFTVMVDPHSLKVPPTAFLSGNDAGAKATVAALLGDLGWPADWIEDLGDVGTARGPETIMLIVPSILRNHGMVPFALNVAR</sequence>
<dbReference type="OrthoDB" id="1523398at2"/>
<evidence type="ECO:0000259" key="2">
    <source>
        <dbReference type="Pfam" id="PF03807"/>
    </source>
</evidence>
<dbReference type="AlphaFoldDB" id="A0A5C4JG08"/>
<keyword evidence="1" id="KW-0560">Oxidoreductase</keyword>
<dbReference type="Pfam" id="PF03807">
    <property type="entry name" value="F420_oxidored"/>
    <property type="match status" value="1"/>
</dbReference>
<dbReference type="PANTHER" id="PTHR14239">
    <property type="entry name" value="DUDULIN-RELATED"/>
    <property type="match status" value="1"/>
</dbReference>
<gene>
    <name evidence="3" type="ORF">ETD83_07835</name>
</gene>
<accession>A0A5C4JG08</accession>
<dbReference type="RefSeq" id="WP_138644393.1">
    <property type="nucleotide sequence ID" value="NZ_VCKW01000028.1"/>
</dbReference>